<evidence type="ECO:0000313" key="3">
    <source>
        <dbReference type="Proteomes" id="UP000503447"/>
    </source>
</evidence>
<feature type="region of interest" description="Disordered" evidence="1">
    <location>
        <begin position="133"/>
        <end position="201"/>
    </location>
</feature>
<gene>
    <name evidence="2" type="ORF">FTUN_1270</name>
</gene>
<reference evidence="3" key="1">
    <citation type="submission" date="2020-05" db="EMBL/GenBank/DDBJ databases">
        <title>Frigoriglobus tundricola gen. nov., sp. nov., a psychrotolerant cellulolytic planctomycete of the family Gemmataceae with two divergent copies of 16S rRNA gene.</title>
        <authorList>
            <person name="Kulichevskaya I.S."/>
            <person name="Ivanova A.A."/>
            <person name="Naumoff D.G."/>
            <person name="Beletsky A.V."/>
            <person name="Rijpstra W.I.C."/>
            <person name="Sinninghe Damste J.S."/>
            <person name="Mardanov A.V."/>
            <person name="Ravin N.V."/>
            <person name="Dedysh S.N."/>
        </authorList>
    </citation>
    <scope>NUCLEOTIDE SEQUENCE [LARGE SCALE GENOMIC DNA]</scope>
    <source>
        <strain evidence="3">PL17</strain>
    </source>
</reference>
<sequence length="299" mass="31097">MAEAARGRSAGSPHSSAGRCGSTCRRSRASSTTCCSRTASTRPRAASCSSRTGRCNLPPISGCWPRRSRRPACRRRKRGWSAPLPRPSGCRPRTRAGSGASSSPPGAARPGTAGSSPAWCFPRAGRCRWWSRSSSGWTAPKCTAPMSPVGSRSGGSFAGSPTGSRRRPGSRTPAARGMRQSARPPGPPLRPRGPRWPRPGFWSRSGAPICSAAGPASGSFSKSARTACSTTWIASWGCRAWSTRSSGGWPRRSGRGSAGGDRGGRCVAPPTGGSGRAPRGTGSGHVACSRYSPIARVRY</sequence>
<feature type="region of interest" description="Disordered" evidence="1">
    <location>
        <begin position="244"/>
        <end position="286"/>
    </location>
</feature>
<evidence type="ECO:0000256" key="1">
    <source>
        <dbReference type="SAM" id="MobiDB-lite"/>
    </source>
</evidence>
<feature type="compositionally biased region" description="Pro residues" evidence="1">
    <location>
        <begin position="184"/>
        <end position="197"/>
    </location>
</feature>
<dbReference type="KEGG" id="ftj:FTUN_1270"/>
<feature type="compositionally biased region" description="Low complexity" evidence="1">
    <location>
        <begin position="95"/>
        <end position="115"/>
    </location>
</feature>
<proteinExistence type="predicted"/>
<protein>
    <submittedName>
        <fullName evidence="2">Uncharacterized protein</fullName>
    </submittedName>
</protein>
<name>A0A6M5YI52_9BACT</name>
<evidence type="ECO:0000313" key="2">
    <source>
        <dbReference type="EMBL" id="QJW93759.1"/>
    </source>
</evidence>
<dbReference type="AlphaFoldDB" id="A0A6M5YI52"/>
<feature type="compositionally biased region" description="Low complexity" evidence="1">
    <location>
        <begin position="15"/>
        <end position="28"/>
    </location>
</feature>
<organism evidence="2 3">
    <name type="scientific">Frigoriglobus tundricola</name>
    <dbReference type="NCBI Taxonomy" id="2774151"/>
    <lineage>
        <taxon>Bacteria</taxon>
        <taxon>Pseudomonadati</taxon>
        <taxon>Planctomycetota</taxon>
        <taxon>Planctomycetia</taxon>
        <taxon>Gemmatales</taxon>
        <taxon>Gemmataceae</taxon>
        <taxon>Frigoriglobus</taxon>
    </lineage>
</organism>
<feature type="region of interest" description="Disordered" evidence="1">
    <location>
        <begin position="74"/>
        <end position="115"/>
    </location>
</feature>
<dbReference type="EMBL" id="CP053452">
    <property type="protein sequence ID" value="QJW93759.1"/>
    <property type="molecule type" value="Genomic_DNA"/>
</dbReference>
<accession>A0A6M5YI52</accession>
<keyword evidence="3" id="KW-1185">Reference proteome</keyword>
<feature type="region of interest" description="Disordered" evidence="1">
    <location>
        <begin position="1"/>
        <end position="28"/>
    </location>
</feature>
<dbReference type="Proteomes" id="UP000503447">
    <property type="component" value="Chromosome"/>
</dbReference>